<feature type="domain" description="RING-type" evidence="10">
    <location>
        <begin position="9"/>
        <end position="57"/>
    </location>
</feature>
<dbReference type="OrthoDB" id="782051at2759"/>
<proteinExistence type="predicted"/>
<dbReference type="InterPro" id="IPR000504">
    <property type="entry name" value="RRM_dom"/>
</dbReference>
<protein>
    <submittedName>
        <fullName evidence="13 14">Uncharacterized protein LOC105040626 isoform X1</fullName>
    </submittedName>
</protein>
<evidence type="ECO:0000256" key="9">
    <source>
        <dbReference type="PROSITE-ProRule" id="PRU00176"/>
    </source>
</evidence>
<evidence type="ECO:0000256" key="4">
    <source>
        <dbReference type="ARBA" id="ARBA00022833"/>
    </source>
</evidence>
<dbReference type="RefSeq" id="XP_010915535.1">
    <property type="nucleotide sequence ID" value="XM_010917233.3"/>
</dbReference>
<dbReference type="InterPro" id="IPR035979">
    <property type="entry name" value="RBD_domain_sf"/>
</dbReference>
<dbReference type="SMART" id="SM00361">
    <property type="entry name" value="RRM_1"/>
    <property type="match status" value="1"/>
</dbReference>
<dbReference type="InterPro" id="IPR013083">
    <property type="entry name" value="Znf_RING/FYVE/PHD"/>
</dbReference>
<dbReference type="FunFam" id="3.30.40.10:FF:000006">
    <property type="entry name" value="CCR4-NOT transcription complex subunit 4"/>
    <property type="match status" value="1"/>
</dbReference>
<dbReference type="GO" id="GO:0016567">
    <property type="term" value="P:protein ubiquitination"/>
    <property type="evidence" value="ECO:0007669"/>
    <property type="project" value="TreeGrafter"/>
</dbReference>
<evidence type="ECO:0000256" key="7">
    <source>
        <dbReference type="ARBA" id="ARBA00023242"/>
    </source>
</evidence>
<organism evidence="12 15">
    <name type="scientific">Elaeis guineensis var. tenera</name>
    <name type="common">Oil palm</name>
    <dbReference type="NCBI Taxonomy" id="51953"/>
    <lineage>
        <taxon>Eukaryota</taxon>
        <taxon>Viridiplantae</taxon>
        <taxon>Streptophyta</taxon>
        <taxon>Embryophyta</taxon>
        <taxon>Tracheophyta</taxon>
        <taxon>Spermatophyta</taxon>
        <taxon>Magnoliopsida</taxon>
        <taxon>Liliopsida</taxon>
        <taxon>Arecaceae</taxon>
        <taxon>Arecoideae</taxon>
        <taxon>Cocoseae</taxon>
        <taxon>Elaeidinae</taxon>
        <taxon>Elaeis</taxon>
    </lineage>
</organism>
<evidence type="ECO:0000313" key="12">
    <source>
        <dbReference type="Proteomes" id="UP000504607"/>
    </source>
</evidence>
<evidence type="ECO:0000259" key="10">
    <source>
        <dbReference type="PROSITE" id="PS50089"/>
    </source>
</evidence>
<keyword evidence="5 9" id="KW-0694">RNA-binding</keyword>
<dbReference type="Gene3D" id="3.30.70.330">
    <property type="match status" value="1"/>
</dbReference>
<dbReference type="CDD" id="cd12438">
    <property type="entry name" value="RRM_CNOT4"/>
    <property type="match status" value="1"/>
</dbReference>
<dbReference type="RefSeq" id="XP_010915536.1">
    <property type="nucleotide sequence ID" value="XM_010917234.3"/>
</dbReference>
<dbReference type="Pfam" id="PF14570">
    <property type="entry name" value="zf-RING_4"/>
    <property type="match status" value="1"/>
</dbReference>
<keyword evidence="12" id="KW-1185">Reference proteome</keyword>
<evidence type="ECO:0000313" key="13">
    <source>
        <dbReference type="RefSeq" id="XP_010915533.1"/>
    </source>
</evidence>
<dbReference type="CDD" id="cd16618">
    <property type="entry name" value="mRING-HC-C4C4_CNOT4"/>
    <property type="match status" value="1"/>
</dbReference>
<dbReference type="SUPFAM" id="SSF54928">
    <property type="entry name" value="RNA-binding domain, RBD"/>
    <property type="match status" value="1"/>
</dbReference>
<evidence type="ECO:0000256" key="6">
    <source>
        <dbReference type="ARBA" id="ARBA00023054"/>
    </source>
</evidence>
<evidence type="ECO:0000256" key="1">
    <source>
        <dbReference type="ARBA" id="ARBA00004123"/>
    </source>
</evidence>
<dbReference type="PANTHER" id="PTHR12603:SF0">
    <property type="entry name" value="CCR4-NOT TRANSCRIPTION COMPLEX SUBUNIT 4"/>
    <property type="match status" value="1"/>
</dbReference>
<keyword evidence="3 8" id="KW-0863">Zinc-finger</keyword>
<dbReference type="GO" id="GO:0005634">
    <property type="term" value="C:nucleus"/>
    <property type="evidence" value="ECO:0007669"/>
    <property type="project" value="UniProtKB-SubCell"/>
</dbReference>
<dbReference type="RefSeq" id="XP_073110677.1">
    <property type="nucleotide sequence ID" value="XM_073254576.1"/>
</dbReference>
<keyword evidence="4" id="KW-0862">Zinc</keyword>
<dbReference type="GO" id="GO:0003723">
    <property type="term" value="F:RNA binding"/>
    <property type="evidence" value="ECO:0007669"/>
    <property type="project" value="UniProtKB-UniRule"/>
</dbReference>
<feature type="domain" description="RRM" evidence="11">
    <location>
        <begin position="109"/>
        <end position="195"/>
    </location>
</feature>
<dbReference type="RefSeq" id="XP_073110678.1">
    <property type="nucleotide sequence ID" value="XM_073254577.1"/>
</dbReference>
<dbReference type="PROSITE" id="PS50102">
    <property type="entry name" value="RRM"/>
    <property type="match status" value="1"/>
</dbReference>
<sequence>MSNQREIRCPLCMEEMDLTDQQLKPCTCGYEMCVWCWHHIIEMAKKDDTEGRCPACRSPYDKETILGRTISRERLAELNFEKKQKLQKAKLKTSEGRSDLTTIRVIKRNLVYVAGLPAKIADEETLRKKEFLGQYGKIIKIVIARDVGTNRLFPSFNTSVVYVTFSKEQEAFRCIEVVNGFILYGRTLKACFGTTRYCHAWLKNMPCRNPNCFYLHDAGPQEDICTKDEVASACLSKLPQNSGIALHNFERRSGSVLPPPRDNFCSSNSSVVKDKFLIHSVVYTPIDNGKRHFQNGDSGKSGVLPVAASWGSRLASGRSSYAGVAFSQGTIEYPSISNSSLAGVDIQALPQNAYQTRRQMIMSRNQMPLSNGHLENITSFKPYVEDGFREDMVMPNFKSSNCTSIMTNRSCCVTYREDMESRITQSSHSSDSVGFQPYASFSNDVKCSTMVENSQSSSCIPRSVSHGTTWDSGCLYGITEGVFSPVGYPVISSIEDTPVSNMQATILDPAFRAASSSQSLPLSFNRSSKFPDMTRMRSSADFEAKDISFLLDNRKFEGTSALVPGGTTIADPRVGEHSTCSVIIGLSCKGEQRKLQSEFSSCGINNFKLQHLECWPEKPISTETDIVLDSAVSNQANMDLRGDSMTSRISYVDFREDNSLPDKAKDDAGEDSIISDILSLDLGQVDHLIDHYSLRELLSGTNESDYSKSYNSRMPCNDSESKFSFASLDDSNSGKEQSFPLDSNVFALDMKTDQPDIKEKRIGSTNTSLSGLSAYDMDNPEILNCRYGYFACDVANELKLPSSLCQLASPVSRSGVLPSSGFRAGIRSIPPGFHPRFVDDQYLAFSKLTNSGSIAQYQISGNSPCINSSQENLRYNSFNDPRINQVNGSATASLCKGKLSRPMIWQFSLSSNSVSLAETDQALQFPARLGNLTQNSVNLANQSRNMTFQDMVNNYDGSWGSFNISSPTAMESGVTGRGQSALAEIIHHLIPGSNHGSWRLCQEHEKPGFQVPDSSRLLFNIQYEQS</sequence>
<dbReference type="InterPro" id="IPR003954">
    <property type="entry name" value="RRM_euk-type"/>
</dbReference>
<dbReference type="GeneID" id="105040626"/>
<accession>A0A6I9QUW4</accession>
<dbReference type="InterPro" id="IPR039780">
    <property type="entry name" value="Mot2"/>
</dbReference>
<dbReference type="InterPro" id="IPR039515">
    <property type="entry name" value="NOT4_mRING-HC-C4C4"/>
</dbReference>
<reference evidence="13 14" key="1">
    <citation type="submission" date="2025-04" db="UniProtKB">
        <authorList>
            <consortium name="RefSeq"/>
        </authorList>
    </citation>
    <scope>IDENTIFICATION</scope>
</reference>
<name>A0A6I9QUW4_ELAGV</name>
<dbReference type="RefSeq" id="XP_010915533.1">
    <property type="nucleotide sequence ID" value="XM_010917231.3"/>
</dbReference>
<evidence type="ECO:0000313" key="16">
    <source>
        <dbReference type="RefSeq" id="XP_029119074.1"/>
    </source>
</evidence>
<dbReference type="PANTHER" id="PTHR12603">
    <property type="entry name" value="CCR4-NOT TRANSCRIPTION COMPLEX RELATED"/>
    <property type="match status" value="1"/>
</dbReference>
<dbReference type="GO" id="GO:0030014">
    <property type="term" value="C:CCR4-NOT complex"/>
    <property type="evidence" value="ECO:0007669"/>
    <property type="project" value="InterPro"/>
</dbReference>
<evidence type="ECO:0000313" key="14">
    <source>
        <dbReference type="RefSeq" id="XP_010915535.1"/>
    </source>
</evidence>
<evidence type="ECO:0000256" key="5">
    <source>
        <dbReference type="ARBA" id="ARBA00022884"/>
    </source>
</evidence>
<dbReference type="Pfam" id="PF00076">
    <property type="entry name" value="RRM_1"/>
    <property type="match status" value="1"/>
</dbReference>
<dbReference type="RefSeq" id="XP_029119074.1">
    <property type="nucleotide sequence ID" value="XM_029263241.1"/>
</dbReference>
<keyword evidence="2" id="KW-0479">Metal-binding</keyword>
<dbReference type="GO" id="GO:0008270">
    <property type="term" value="F:zinc ion binding"/>
    <property type="evidence" value="ECO:0007669"/>
    <property type="project" value="UniProtKB-KW"/>
</dbReference>
<keyword evidence="6" id="KW-0175">Coiled coil</keyword>
<comment type="subcellular location">
    <subcellularLocation>
        <location evidence="1">Nucleus</location>
    </subcellularLocation>
</comment>
<dbReference type="InterPro" id="IPR034261">
    <property type="entry name" value="CNOT4_RRM"/>
</dbReference>
<dbReference type="InterPro" id="IPR001841">
    <property type="entry name" value="Znf_RING"/>
</dbReference>
<dbReference type="KEGG" id="egu:105040626"/>
<gene>
    <name evidence="13 14 15 16" type="primary">LOC105040626</name>
</gene>
<dbReference type="Gene3D" id="3.30.40.10">
    <property type="entry name" value="Zinc/RING finger domain, C3HC4 (zinc finger)"/>
    <property type="match status" value="1"/>
</dbReference>
<dbReference type="Proteomes" id="UP000504607">
    <property type="component" value="Chromosome 3"/>
</dbReference>
<keyword evidence="7" id="KW-0539">Nucleus</keyword>
<evidence type="ECO:0000259" key="11">
    <source>
        <dbReference type="PROSITE" id="PS50102"/>
    </source>
</evidence>
<dbReference type="GO" id="GO:0004842">
    <property type="term" value="F:ubiquitin-protein transferase activity"/>
    <property type="evidence" value="ECO:0007669"/>
    <property type="project" value="InterPro"/>
</dbReference>
<dbReference type="PROSITE" id="PS50089">
    <property type="entry name" value="ZF_RING_2"/>
    <property type="match status" value="1"/>
</dbReference>
<evidence type="ECO:0000256" key="3">
    <source>
        <dbReference type="ARBA" id="ARBA00022771"/>
    </source>
</evidence>
<evidence type="ECO:0000313" key="15">
    <source>
        <dbReference type="RefSeq" id="XP_010915536.1"/>
    </source>
</evidence>
<evidence type="ECO:0000256" key="2">
    <source>
        <dbReference type="ARBA" id="ARBA00022723"/>
    </source>
</evidence>
<dbReference type="AlphaFoldDB" id="A0A6I9QUW4"/>
<evidence type="ECO:0000256" key="8">
    <source>
        <dbReference type="PROSITE-ProRule" id="PRU00175"/>
    </source>
</evidence>
<dbReference type="SUPFAM" id="SSF57850">
    <property type="entry name" value="RING/U-box"/>
    <property type="match status" value="1"/>
</dbReference>
<dbReference type="InterPro" id="IPR012677">
    <property type="entry name" value="Nucleotide-bd_a/b_plait_sf"/>
</dbReference>